<dbReference type="PANTHER" id="PTHR30629">
    <property type="entry name" value="PROPHAGE INTEGRASE"/>
    <property type="match status" value="1"/>
</dbReference>
<name>A0ABW0GEL0_9PROT</name>
<dbReference type="Gene3D" id="1.10.150.130">
    <property type="match status" value="1"/>
</dbReference>
<feature type="region of interest" description="Disordered" evidence="6">
    <location>
        <begin position="1"/>
        <end position="35"/>
    </location>
</feature>
<feature type="domain" description="Tyr recombinase" evidence="7">
    <location>
        <begin position="174"/>
        <end position="401"/>
    </location>
</feature>
<gene>
    <name evidence="9" type="ORF">ACFPMG_31435</name>
</gene>
<evidence type="ECO:0000256" key="2">
    <source>
        <dbReference type="ARBA" id="ARBA00022908"/>
    </source>
</evidence>
<evidence type="ECO:0000256" key="3">
    <source>
        <dbReference type="ARBA" id="ARBA00023125"/>
    </source>
</evidence>
<reference evidence="10" key="1">
    <citation type="journal article" date="2019" name="Int. J. Syst. Evol. Microbiol.">
        <title>The Global Catalogue of Microorganisms (GCM) 10K type strain sequencing project: providing services to taxonomists for standard genome sequencing and annotation.</title>
        <authorList>
            <consortium name="The Broad Institute Genomics Platform"/>
            <consortium name="The Broad Institute Genome Sequencing Center for Infectious Disease"/>
            <person name="Wu L."/>
            <person name="Ma J."/>
        </authorList>
    </citation>
    <scope>NUCLEOTIDE SEQUENCE [LARGE SCALE GENOMIC DNA]</scope>
    <source>
        <strain evidence="10">CCUG 58760</strain>
    </source>
</reference>
<dbReference type="PANTHER" id="PTHR30629:SF2">
    <property type="entry name" value="PROPHAGE INTEGRASE INTS-RELATED"/>
    <property type="match status" value="1"/>
</dbReference>
<evidence type="ECO:0000313" key="9">
    <source>
        <dbReference type="EMBL" id="MFC5359519.1"/>
    </source>
</evidence>
<evidence type="ECO:0000313" key="10">
    <source>
        <dbReference type="Proteomes" id="UP001596166"/>
    </source>
</evidence>
<dbReference type="PROSITE" id="PS51900">
    <property type="entry name" value="CB"/>
    <property type="match status" value="1"/>
</dbReference>
<sequence>MASVTKRTLPSGETRWQVRYRDQGGQQRSRQFRTKKEAEAFETRTRGEMVTGTHTPDATSITVAEAADLWLQTCEGESLQASTLKGYREFVKNHIKPSLGSVKLSRLSRPQVVAFKTTMVEKRSRVTARKVVSALGAILKDAMMRGLLAQNVATGIRVESRRAEDFDGENETDSIDRIPSPDEIGDMLCAAERMWPLVMEVEGDDGEMVRRPTPWYPLLTVAAFTGLRISEVLGLAWANIDFRAGLVKVRRRVNFKRDLGPVKSKTGRREVPIPPMAVRVLKEWKMACPPTELDLVFPFWDKKPMHYNVARKQCMVPVQVACGWSKTRPAIEAKDGKKRRIPLPEVRYGFHDLRHFAASMFIDLGWNAKRVQAVMGHSTITMTFDLYGHLFDRKHDNADAMAAFESSVFGRR</sequence>
<keyword evidence="10" id="KW-1185">Reference proteome</keyword>
<evidence type="ECO:0000256" key="1">
    <source>
        <dbReference type="ARBA" id="ARBA00008857"/>
    </source>
</evidence>
<dbReference type="InterPro" id="IPR010998">
    <property type="entry name" value="Integrase_recombinase_N"/>
</dbReference>
<dbReference type="SUPFAM" id="SSF56349">
    <property type="entry name" value="DNA breaking-rejoining enzymes"/>
    <property type="match status" value="1"/>
</dbReference>
<evidence type="ECO:0000256" key="6">
    <source>
        <dbReference type="SAM" id="MobiDB-lite"/>
    </source>
</evidence>
<dbReference type="PROSITE" id="PS51898">
    <property type="entry name" value="TYR_RECOMBINASE"/>
    <property type="match status" value="1"/>
</dbReference>
<dbReference type="CDD" id="cd01189">
    <property type="entry name" value="INT_ICEBs1_C_like"/>
    <property type="match status" value="1"/>
</dbReference>
<keyword evidence="2" id="KW-0229">DNA integration</keyword>
<evidence type="ECO:0000256" key="5">
    <source>
        <dbReference type="PROSITE-ProRule" id="PRU01248"/>
    </source>
</evidence>
<comment type="similarity">
    <text evidence="1">Belongs to the 'phage' integrase family.</text>
</comment>
<dbReference type="EMBL" id="JBHSLC010000115">
    <property type="protein sequence ID" value="MFC5359519.1"/>
    <property type="molecule type" value="Genomic_DNA"/>
</dbReference>
<organism evidence="9 10">
    <name type="scientific">Azospirillum himalayense</name>
    <dbReference type="NCBI Taxonomy" id="654847"/>
    <lineage>
        <taxon>Bacteria</taxon>
        <taxon>Pseudomonadati</taxon>
        <taxon>Pseudomonadota</taxon>
        <taxon>Alphaproteobacteria</taxon>
        <taxon>Rhodospirillales</taxon>
        <taxon>Azospirillaceae</taxon>
        <taxon>Azospirillum</taxon>
    </lineage>
</organism>
<dbReference type="Gene3D" id="1.10.443.10">
    <property type="entry name" value="Intergrase catalytic core"/>
    <property type="match status" value="1"/>
</dbReference>
<comment type="caution">
    <text evidence="9">The sequence shown here is derived from an EMBL/GenBank/DDBJ whole genome shotgun (WGS) entry which is preliminary data.</text>
</comment>
<dbReference type="InterPro" id="IPR013762">
    <property type="entry name" value="Integrase-like_cat_sf"/>
</dbReference>
<keyword evidence="3 5" id="KW-0238">DNA-binding</keyword>
<dbReference type="InterPro" id="IPR044068">
    <property type="entry name" value="CB"/>
</dbReference>
<protein>
    <submittedName>
        <fullName evidence="9">Tyrosine-type recombinase/integrase</fullName>
    </submittedName>
</protein>
<proteinExistence type="inferred from homology"/>
<dbReference type="InterPro" id="IPR011010">
    <property type="entry name" value="DNA_brk_join_enz"/>
</dbReference>
<accession>A0ABW0GEL0</accession>
<feature type="domain" description="Core-binding (CB)" evidence="8">
    <location>
        <begin position="61"/>
        <end position="143"/>
    </location>
</feature>
<dbReference type="InterPro" id="IPR002104">
    <property type="entry name" value="Integrase_catalytic"/>
</dbReference>
<dbReference type="InterPro" id="IPR053876">
    <property type="entry name" value="Phage_int_M"/>
</dbReference>
<evidence type="ECO:0000259" key="7">
    <source>
        <dbReference type="PROSITE" id="PS51898"/>
    </source>
</evidence>
<dbReference type="RefSeq" id="WP_376999609.1">
    <property type="nucleotide sequence ID" value="NZ_JBHSLC010000115.1"/>
</dbReference>
<dbReference type="Pfam" id="PF00589">
    <property type="entry name" value="Phage_integrase"/>
    <property type="match status" value="1"/>
</dbReference>
<evidence type="ECO:0000256" key="4">
    <source>
        <dbReference type="ARBA" id="ARBA00023172"/>
    </source>
</evidence>
<dbReference type="InterPro" id="IPR050808">
    <property type="entry name" value="Phage_Integrase"/>
</dbReference>
<dbReference type="Proteomes" id="UP001596166">
    <property type="component" value="Unassembled WGS sequence"/>
</dbReference>
<keyword evidence="4" id="KW-0233">DNA recombination</keyword>
<evidence type="ECO:0000259" key="8">
    <source>
        <dbReference type="PROSITE" id="PS51900"/>
    </source>
</evidence>
<dbReference type="Pfam" id="PF22022">
    <property type="entry name" value="Phage_int_M"/>
    <property type="match status" value="1"/>
</dbReference>